<feature type="transmembrane region" description="Helical" evidence="1">
    <location>
        <begin position="24"/>
        <end position="45"/>
    </location>
</feature>
<name>A0A165UWG0_9AGAM</name>
<proteinExistence type="predicted"/>
<evidence type="ECO:0000256" key="1">
    <source>
        <dbReference type="SAM" id="Phobius"/>
    </source>
</evidence>
<dbReference type="EMBL" id="KV425556">
    <property type="protein sequence ID" value="KZT28799.1"/>
    <property type="molecule type" value="Genomic_DNA"/>
</dbReference>
<organism evidence="2 3">
    <name type="scientific">Neolentinus lepideus HHB14362 ss-1</name>
    <dbReference type="NCBI Taxonomy" id="1314782"/>
    <lineage>
        <taxon>Eukaryota</taxon>
        <taxon>Fungi</taxon>
        <taxon>Dikarya</taxon>
        <taxon>Basidiomycota</taxon>
        <taxon>Agaricomycotina</taxon>
        <taxon>Agaricomycetes</taxon>
        <taxon>Gloeophyllales</taxon>
        <taxon>Gloeophyllaceae</taxon>
        <taxon>Neolentinus</taxon>
    </lineage>
</organism>
<gene>
    <name evidence="2" type="ORF">NEOLEDRAFT_780666</name>
</gene>
<keyword evidence="1" id="KW-1133">Transmembrane helix</keyword>
<keyword evidence="3" id="KW-1185">Reference proteome</keyword>
<keyword evidence="1" id="KW-0472">Membrane</keyword>
<keyword evidence="1" id="KW-0812">Transmembrane</keyword>
<accession>A0A165UWG0</accession>
<evidence type="ECO:0000313" key="2">
    <source>
        <dbReference type="EMBL" id="KZT28799.1"/>
    </source>
</evidence>
<dbReference type="AlphaFoldDB" id="A0A165UWG0"/>
<protein>
    <submittedName>
        <fullName evidence="2">Uncharacterized protein</fullName>
    </submittedName>
</protein>
<sequence>MAYGSSLSKTREPPLLSCSVRMHYYLALIVMLDAQGPGFVSFNLLRSTLDDMRAALVRLHVYHLDQTPAAMLKVWAKPRPGSSGIVVRPGFPPTASRSRYRPRFV</sequence>
<dbReference type="InParanoid" id="A0A165UWG0"/>
<dbReference type="Proteomes" id="UP000076761">
    <property type="component" value="Unassembled WGS sequence"/>
</dbReference>
<reference evidence="2 3" key="1">
    <citation type="journal article" date="2016" name="Mol. Biol. Evol.">
        <title>Comparative Genomics of Early-Diverging Mushroom-Forming Fungi Provides Insights into the Origins of Lignocellulose Decay Capabilities.</title>
        <authorList>
            <person name="Nagy L.G."/>
            <person name="Riley R."/>
            <person name="Tritt A."/>
            <person name="Adam C."/>
            <person name="Daum C."/>
            <person name="Floudas D."/>
            <person name="Sun H."/>
            <person name="Yadav J.S."/>
            <person name="Pangilinan J."/>
            <person name="Larsson K.H."/>
            <person name="Matsuura K."/>
            <person name="Barry K."/>
            <person name="Labutti K."/>
            <person name="Kuo R."/>
            <person name="Ohm R.A."/>
            <person name="Bhattacharya S.S."/>
            <person name="Shirouzu T."/>
            <person name="Yoshinaga Y."/>
            <person name="Martin F.M."/>
            <person name="Grigoriev I.V."/>
            <person name="Hibbett D.S."/>
        </authorList>
    </citation>
    <scope>NUCLEOTIDE SEQUENCE [LARGE SCALE GENOMIC DNA]</scope>
    <source>
        <strain evidence="2 3">HHB14362 ss-1</strain>
    </source>
</reference>
<evidence type="ECO:0000313" key="3">
    <source>
        <dbReference type="Proteomes" id="UP000076761"/>
    </source>
</evidence>